<dbReference type="RefSeq" id="WP_117502780.1">
    <property type="nucleotide sequence ID" value="NZ_QTJW01000027.1"/>
</dbReference>
<dbReference type="Proteomes" id="UP000261023">
    <property type="component" value="Unassembled WGS sequence"/>
</dbReference>
<evidence type="ECO:0000313" key="6">
    <source>
        <dbReference type="EMBL" id="RGD67278.1"/>
    </source>
</evidence>
<evidence type="ECO:0000259" key="5">
    <source>
        <dbReference type="Pfam" id="PF13614"/>
    </source>
</evidence>
<gene>
    <name evidence="6" type="ORF">DWX31_28410</name>
</gene>
<sequence>MAKVISIVNQKGGTGKSACTANLAVGLVQKNMKVLIVDADPQSDVSAGFGYRDCDESNETLTALMDTVMKDEDIPSDCYIRHQAEGIDIICSNIGLAGTEVQLVNAMSREYVLKQILYGIKDQYDAIIIDCMPSLGMITINALAASDEVLIPVEASYLPIKGLQQLLKTIGKVRKQINPKLQVGGILFTMVDAHTNDARNNMELLRNVYGSQIHIFDNYIPFSVRMKEAVREGQSIFSYDPKGKATEAYRRVTEEVLKDAI</sequence>
<evidence type="ECO:0000256" key="1">
    <source>
        <dbReference type="ARBA" id="ARBA00006976"/>
    </source>
</evidence>
<evidence type="ECO:0000313" key="7">
    <source>
        <dbReference type="Proteomes" id="UP000261023"/>
    </source>
</evidence>
<dbReference type="InterPro" id="IPR025669">
    <property type="entry name" value="AAA_dom"/>
</dbReference>
<dbReference type="SUPFAM" id="SSF52540">
    <property type="entry name" value="P-loop containing nucleoside triphosphate hydrolases"/>
    <property type="match status" value="1"/>
</dbReference>
<evidence type="ECO:0000256" key="2">
    <source>
        <dbReference type="ARBA" id="ARBA00049360"/>
    </source>
</evidence>
<dbReference type="Pfam" id="PF13614">
    <property type="entry name" value="AAA_31"/>
    <property type="match status" value="1"/>
</dbReference>
<comment type="caution">
    <text evidence="6">The sequence shown here is derived from an EMBL/GenBank/DDBJ whole genome shotgun (WGS) entry which is preliminary data.</text>
</comment>
<accession>A0A3E3DF59</accession>
<dbReference type="PANTHER" id="PTHR13696">
    <property type="entry name" value="P-LOOP CONTAINING NUCLEOSIDE TRIPHOSPHATE HYDROLASE"/>
    <property type="match status" value="1"/>
</dbReference>
<proteinExistence type="inferred from homology"/>
<evidence type="ECO:0000256" key="3">
    <source>
        <dbReference type="ARBA" id="ARBA00062323"/>
    </source>
</evidence>
<evidence type="ECO:0000256" key="4">
    <source>
        <dbReference type="ARBA" id="ARBA00071824"/>
    </source>
</evidence>
<comment type="similarity">
    <text evidence="1">Belongs to the ParA family.</text>
</comment>
<dbReference type="PIRSF" id="PIRSF009320">
    <property type="entry name" value="Nuc_binding_HP_1000"/>
    <property type="match status" value="1"/>
</dbReference>
<dbReference type="PANTHER" id="PTHR13696:SF52">
    <property type="entry name" value="PARA FAMILY PROTEIN CT_582"/>
    <property type="match status" value="1"/>
</dbReference>
<dbReference type="OrthoDB" id="9815116at2"/>
<dbReference type="CDD" id="cd02042">
    <property type="entry name" value="ParAB_family"/>
    <property type="match status" value="1"/>
</dbReference>
<organism evidence="6 7">
    <name type="scientific">Hungatella hathewayi</name>
    <dbReference type="NCBI Taxonomy" id="154046"/>
    <lineage>
        <taxon>Bacteria</taxon>
        <taxon>Bacillati</taxon>
        <taxon>Bacillota</taxon>
        <taxon>Clostridia</taxon>
        <taxon>Lachnospirales</taxon>
        <taxon>Lachnospiraceae</taxon>
        <taxon>Hungatella</taxon>
    </lineage>
</organism>
<dbReference type="InterPro" id="IPR027417">
    <property type="entry name" value="P-loop_NTPase"/>
</dbReference>
<comment type="subunit">
    <text evidence="3">Dimerizes in the presence of ATP but not ADP; ATP-binding is required for double-stranded (ds)DNA-binding. Interacts with DnaA.</text>
</comment>
<comment type="catalytic activity">
    <reaction evidence="2">
        <text>ATP + H2O = ADP + phosphate + H(+)</text>
        <dbReference type="Rhea" id="RHEA:13065"/>
        <dbReference type="ChEBI" id="CHEBI:15377"/>
        <dbReference type="ChEBI" id="CHEBI:15378"/>
        <dbReference type="ChEBI" id="CHEBI:30616"/>
        <dbReference type="ChEBI" id="CHEBI:43474"/>
        <dbReference type="ChEBI" id="CHEBI:456216"/>
    </reaction>
</comment>
<feature type="domain" description="AAA" evidence="5">
    <location>
        <begin position="2"/>
        <end position="183"/>
    </location>
</feature>
<dbReference type="EMBL" id="QTJW01000027">
    <property type="protein sequence ID" value="RGD67278.1"/>
    <property type="molecule type" value="Genomic_DNA"/>
</dbReference>
<dbReference type="Gene3D" id="3.40.50.300">
    <property type="entry name" value="P-loop containing nucleotide triphosphate hydrolases"/>
    <property type="match status" value="1"/>
</dbReference>
<name>A0A3E3DF59_9FIRM</name>
<reference evidence="6 7" key="1">
    <citation type="submission" date="2018-08" db="EMBL/GenBank/DDBJ databases">
        <title>A genome reference for cultivated species of the human gut microbiota.</title>
        <authorList>
            <person name="Zou Y."/>
            <person name="Xue W."/>
            <person name="Luo G."/>
        </authorList>
    </citation>
    <scope>NUCLEOTIDE SEQUENCE [LARGE SCALE GENOMIC DNA]</scope>
    <source>
        <strain evidence="6 7">AF19-13AC</strain>
    </source>
</reference>
<dbReference type="AlphaFoldDB" id="A0A3E3DF59"/>
<dbReference type="FunFam" id="3.40.50.300:FF:000285">
    <property type="entry name" value="Sporulation initiation inhibitor Soj"/>
    <property type="match status" value="1"/>
</dbReference>
<dbReference type="InterPro" id="IPR050678">
    <property type="entry name" value="DNA_Partitioning_ATPase"/>
</dbReference>
<protein>
    <recommendedName>
        <fullName evidence="4">Sporulation initiation inhibitor protein Soj</fullName>
    </recommendedName>
</protein>